<keyword evidence="2" id="KW-1185">Reference proteome</keyword>
<dbReference type="EMBL" id="MCGR01000092">
    <property type="protein sequence ID" value="ORY55171.1"/>
    <property type="molecule type" value="Genomic_DNA"/>
</dbReference>
<name>A0A1Y2D7B4_9BASI</name>
<proteinExistence type="predicted"/>
<dbReference type="AlphaFoldDB" id="A0A1Y2D7B4"/>
<gene>
    <name evidence="1" type="ORF">BCR35DRAFT_223055</name>
</gene>
<dbReference type="InParanoid" id="A0A1Y2D7B4"/>
<protein>
    <recommendedName>
        <fullName evidence="3">F-box domain-containing protein</fullName>
    </recommendedName>
</protein>
<organism evidence="1 2">
    <name type="scientific">Leucosporidium creatinivorum</name>
    <dbReference type="NCBI Taxonomy" id="106004"/>
    <lineage>
        <taxon>Eukaryota</taxon>
        <taxon>Fungi</taxon>
        <taxon>Dikarya</taxon>
        <taxon>Basidiomycota</taxon>
        <taxon>Pucciniomycotina</taxon>
        <taxon>Microbotryomycetes</taxon>
        <taxon>Leucosporidiales</taxon>
        <taxon>Leucosporidium</taxon>
    </lineage>
</organism>
<reference evidence="1 2" key="1">
    <citation type="submission" date="2016-07" db="EMBL/GenBank/DDBJ databases">
        <title>Pervasive Adenine N6-methylation of Active Genes in Fungi.</title>
        <authorList>
            <consortium name="DOE Joint Genome Institute"/>
            <person name="Mondo S.J."/>
            <person name="Dannebaum R.O."/>
            <person name="Kuo R.C."/>
            <person name="Labutti K."/>
            <person name="Haridas S."/>
            <person name="Kuo A."/>
            <person name="Salamov A."/>
            <person name="Ahrendt S.R."/>
            <person name="Lipzen A."/>
            <person name="Sullivan W."/>
            <person name="Andreopoulos W.B."/>
            <person name="Clum A."/>
            <person name="Lindquist E."/>
            <person name="Daum C."/>
            <person name="Ramamoorthy G.K."/>
            <person name="Gryganskyi A."/>
            <person name="Culley D."/>
            <person name="Magnuson J.K."/>
            <person name="James T.Y."/>
            <person name="O'Malley M.A."/>
            <person name="Stajich J.E."/>
            <person name="Spatafora J.W."/>
            <person name="Visel A."/>
            <person name="Grigoriev I.V."/>
        </authorList>
    </citation>
    <scope>NUCLEOTIDE SEQUENCE [LARGE SCALE GENOMIC DNA]</scope>
    <source>
        <strain evidence="1 2">62-1032</strain>
    </source>
</reference>
<accession>A0A1Y2D7B4</accession>
<evidence type="ECO:0008006" key="3">
    <source>
        <dbReference type="Google" id="ProtNLM"/>
    </source>
</evidence>
<evidence type="ECO:0000313" key="2">
    <source>
        <dbReference type="Proteomes" id="UP000193467"/>
    </source>
</evidence>
<sequence length="175" mass="19456">MSLVCSLWRDEAQKLLWKLVVLSSNEGCRSFQLSGESGRTSFSLVFRPNASTTHFDGLLVRRAIEATHGLKSLELNHVEELHPQTHFVSSFTTNAPVPLLFKQLPSLLEELYLMTPRGSDPNHENAIALLKSGTRSISKLKRLSVSVVGTSAGWKKLGAECQRRGIKLEREKATT</sequence>
<comment type="caution">
    <text evidence="1">The sequence shown here is derived from an EMBL/GenBank/DDBJ whole genome shotgun (WGS) entry which is preliminary data.</text>
</comment>
<dbReference type="Proteomes" id="UP000193467">
    <property type="component" value="Unassembled WGS sequence"/>
</dbReference>
<evidence type="ECO:0000313" key="1">
    <source>
        <dbReference type="EMBL" id="ORY55171.1"/>
    </source>
</evidence>